<protein>
    <recommendedName>
        <fullName evidence="5">Asp/Glu/hydantoin racemase</fullName>
    </recommendedName>
</protein>
<dbReference type="Pfam" id="PF01177">
    <property type="entry name" value="Asp_Glu_race"/>
    <property type="match status" value="1"/>
</dbReference>
<dbReference type="EMBL" id="KI894024">
    <property type="protein sequence ID" value="OCF23073.1"/>
    <property type="molecule type" value="Genomic_DNA"/>
</dbReference>
<keyword evidence="4" id="KW-1185">Reference proteome</keyword>
<dbReference type="GeneID" id="30211823"/>
<evidence type="ECO:0008006" key="5">
    <source>
        <dbReference type="Google" id="ProtNLM"/>
    </source>
</evidence>
<dbReference type="AlphaFoldDB" id="A0A1B9FWD3"/>
<dbReference type="InterPro" id="IPR052186">
    <property type="entry name" value="Hydantoin_racemase-like"/>
</dbReference>
<reference evidence="3" key="4">
    <citation type="submission" date="2024-02" db="EMBL/GenBank/DDBJ databases">
        <title>Comparative genomics of Cryptococcus and Kwoniella reveals pathogenesis evolution and contrasting modes of karyotype evolution via chromosome fusion or intercentromeric recombination.</title>
        <authorList>
            <person name="Coelho M.A."/>
            <person name="David-Palma M."/>
            <person name="Shea T."/>
            <person name="Bowers K."/>
            <person name="McGinley-Smith S."/>
            <person name="Mohammad A.W."/>
            <person name="Gnirke A."/>
            <person name="Yurkov A.M."/>
            <person name="Nowrousian M."/>
            <person name="Sun S."/>
            <person name="Cuomo C.A."/>
            <person name="Heitman J."/>
        </authorList>
    </citation>
    <scope>NUCLEOTIDE SEQUENCE</scope>
    <source>
        <strain evidence="3">CBS 10118</strain>
    </source>
</reference>
<evidence type="ECO:0000313" key="2">
    <source>
        <dbReference type="EMBL" id="OCF23073.1"/>
    </source>
</evidence>
<gene>
    <name evidence="2" type="ORF">I302_07424</name>
    <name evidence="3" type="ORF">I302_108211</name>
</gene>
<organism evidence="2">
    <name type="scientific">Kwoniella bestiolae CBS 10118</name>
    <dbReference type="NCBI Taxonomy" id="1296100"/>
    <lineage>
        <taxon>Eukaryota</taxon>
        <taxon>Fungi</taxon>
        <taxon>Dikarya</taxon>
        <taxon>Basidiomycota</taxon>
        <taxon>Agaricomycotina</taxon>
        <taxon>Tremellomycetes</taxon>
        <taxon>Tremellales</taxon>
        <taxon>Cryptococcaceae</taxon>
        <taxon>Kwoniella</taxon>
    </lineage>
</organism>
<evidence type="ECO:0000256" key="1">
    <source>
        <dbReference type="ARBA" id="ARBA00038414"/>
    </source>
</evidence>
<evidence type="ECO:0000313" key="4">
    <source>
        <dbReference type="Proteomes" id="UP000092730"/>
    </source>
</evidence>
<dbReference type="Gene3D" id="3.40.50.12500">
    <property type="match status" value="1"/>
</dbReference>
<dbReference type="VEuPathDB" id="FungiDB:I302_07424"/>
<dbReference type="InterPro" id="IPR015942">
    <property type="entry name" value="Asp/Glu/hydantoin_racemase"/>
</dbReference>
<sequence>MPFLLSPIEAGPSLPRILVINPNATITFTEGMQRSLSPSPDIALDFYNPSYPAAPYSIEGVYDSVTSAAGCLEELKPQLGRWSGFVVACFSNHPLTEALRELTSSPVTSILSAPLLLASNLGSRVGILTTSPRWVPLLTHDIHALHLSPLCAAGVVSSGLSVLDLEHLPRERVMQTLTKMAKDELEVSRQADVIVLGCGGMVGLDREIKAVCREGMVVIDPVVAGVEVCGSLVRMRLQTGKLGIYAQS</sequence>
<dbReference type="PANTHER" id="PTHR28047">
    <property type="entry name" value="PROTEIN DCG1"/>
    <property type="match status" value="1"/>
</dbReference>
<reference evidence="3" key="2">
    <citation type="submission" date="2013-07" db="EMBL/GenBank/DDBJ databases">
        <authorList>
            <consortium name="The Broad Institute Genome Sequencing Platform"/>
            <person name="Cuomo C."/>
            <person name="Litvintseva A."/>
            <person name="Chen Y."/>
            <person name="Heitman J."/>
            <person name="Sun S."/>
            <person name="Springer D."/>
            <person name="Dromer F."/>
            <person name="Young S.K."/>
            <person name="Zeng Q."/>
            <person name="Gargeya S."/>
            <person name="Fitzgerald M."/>
            <person name="Abouelleil A."/>
            <person name="Alvarado L."/>
            <person name="Berlin A.M."/>
            <person name="Chapman S.B."/>
            <person name="Dewar J."/>
            <person name="Goldberg J."/>
            <person name="Griggs A."/>
            <person name="Gujja S."/>
            <person name="Hansen M."/>
            <person name="Howarth C."/>
            <person name="Imamovic A."/>
            <person name="Larimer J."/>
            <person name="McCowan C."/>
            <person name="Murphy C."/>
            <person name="Pearson M."/>
            <person name="Priest M."/>
            <person name="Roberts A."/>
            <person name="Saif S."/>
            <person name="Shea T."/>
            <person name="Sykes S."/>
            <person name="Wortman J."/>
            <person name="Nusbaum C."/>
            <person name="Birren B."/>
        </authorList>
    </citation>
    <scope>NUCLEOTIDE SEQUENCE</scope>
    <source>
        <strain evidence="3">CBS 10118</strain>
    </source>
</reference>
<dbReference type="STRING" id="1296100.A0A1B9FWD3"/>
<reference evidence="2" key="3">
    <citation type="submission" date="2014-01" db="EMBL/GenBank/DDBJ databases">
        <title>Evolution of pathogenesis and genome organization in the Tremellales.</title>
        <authorList>
            <person name="Cuomo C."/>
            <person name="Litvintseva A."/>
            <person name="Heitman J."/>
            <person name="Chen Y."/>
            <person name="Sun S."/>
            <person name="Springer D."/>
            <person name="Dromer F."/>
            <person name="Young S."/>
            <person name="Zeng Q."/>
            <person name="Chapman S."/>
            <person name="Gujja S."/>
            <person name="Saif S."/>
            <person name="Birren B."/>
        </authorList>
    </citation>
    <scope>NUCLEOTIDE SEQUENCE</scope>
    <source>
        <strain evidence="2">CBS 10118</strain>
    </source>
</reference>
<dbReference type="PANTHER" id="PTHR28047:SF5">
    <property type="entry name" value="PROTEIN DCG1"/>
    <property type="match status" value="1"/>
</dbReference>
<dbReference type="OrthoDB" id="412018at2759"/>
<proteinExistence type="inferred from homology"/>
<accession>A0A1B9FWD3</accession>
<dbReference type="RefSeq" id="XP_019044143.1">
    <property type="nucleotide sequence ID" value="XM_019194020.1"/>
</dbReference>
<dbReference type="InterPro" id="IPR053714">
    <property type="entry name" value="Iso_Racemase_Enz_sf"/>
</dbReference>
<dbReference type="Proteomes" id="UP000092730">
    <property type="component" value="Chromosome 7"/>
</dbReference>
<evidence type="ECO:0000313" key="3">
    <source>
        <dbReference type="EMBL" id="WVW86170.1"/>
    </source>
</evidence>
<reference evidence="2" key="1">
    <citation type="submission" date="2013-07" db="EMBL/GenBank/DDBJ databases">
        <title>The Genome Sequence of Cryptococcus bestiolae CBS10118.</title>
        <authorList>
            <consortium name="The Broad Institute Genome Sequencing Platform"/>
            <person name="Cuomo C."/>
            <person name="Litvintseva A."/>
            <person name="Chen Y."/>
            <person name="Heitman J."/>
            <person name="Sun S."/>
            <person name="Springer D."/>
            <person name="Dromer F."/>
            <person name="Young S.K."/>
            <person name="Zeng Q."/>
            <person name="Gargeya S."/>
            <person name="Fitzgerald M."/>
            <person name="Abouelleil A."/>
            <person name="Alvarado L."/>
            <person name="Berlin A.M."/>
            <person name="Chapman S.B."/>
            <person name="Dewar J."/>
            <person name="Goldberg J."/>
            <person name="Griggs A."/>
            <person name="Gujja S."/>
            <person name="Hansen M."/>
            <person name="Howarth C."/>
            <person name="Imamovic A."/>
            <person name="Larimer J."/>
            <person name="McCowan C."/>
            <person name="Murphy C."/>
            <person name="Pearson M."/>
            <person name="Priest M."/>
            <person name="Roberts A."/>
            <person name="Saif S."/>
            <person name="Shea T."/>
            <person name="Sykes S."/>
            <person name="Wortman J."/>
            <person name="Nusbaum C."/>
            <person name="Birren B."/>
        </authorList>
    </citation>
    <scope>NUCLEOTIDE SEQUENCE [LARGE SCALE GENOMIC DNA]</scope>
    <source>
        <strain evidence="2">CBS 10118</strain>
    </source>
</reference>
<dbReference type="KEGG" id="kbi:30211823"/>
<comment type="similarity">
    <text evidence="1">Belongs to the HyuE racemase family.</text>
</comment>
<name>A0A1B9FWD3_9TREE</name>
<dbReference type="EMBL" id="CP144547">
    <property type="protein sequence ID" value="WVW86170.1"/>
    <property type="molecule type" value="Genomic_DNA"/>
</dbReference>
<dbReference type="GO" id="GO:0047661">
    <property type="term" value="F:amino-acid racemase activity"/>
    <property type="evidence" value="ECO:0007669"/>
    <property type="project" value="InterPro"/>
</dbReference>